<organism evidence="2 3">
    <name type="scientific">Pseudoalteromonas porphyrae</name>
    <dbReference type="NCBI Taxonomy" id="187330"/>
    <lineage>
        <taxon>Bacteria</taxon>
        <taxon>Pseudomonadati</taxon>
        <taxon>Pseudomonadota</taxon>
        <taxon>Gammaproteobacteria</taxon>
        <taxon>Alteromonadales</taxon>
        <taxon>Pseudoalteromonadaceae</taxon>
        <taxon>Pseudoalteromonas</taxon>
    </lineage>
</organism>
<reference evidence="2 3" key="1">
    <citation type="submission" date="2015-08" db="EMBL/GenBank/DDBJ databases">
        <title>Draft Genome Sequence of Pseudoalteromonas porphyrae UCD-SED14.</title>
        <authorList>
            <person name="Coil D.A."/>
            <person name="Jospin G."/>
            <person name="Lee R.D."/>
            <person name="Eisen J.A."/>
        </authorList>
    </citation>
    <scope>NUCLEOTIDE SEQUENCE [LARGE SCALE GENOMIC DNA]</scope>
    <source>
        <strain evidence="2 3">UCD-SED14</strain>
    </source>
</reference>
<dbReference type="Proteomes" id="UP000037848">
    <property type="component" value="Unassembled WGS sequence"/>
</dbReference>
<feature type="signal peptide" evidence="1">
    <location>
        <begin position="1"/>
        <end position="19"/>
    </location>
</feature>
<sequence>MKKLTLVFISLILSFSSFANDKFTADQLIEKAKAFVSAKNARQQPNTTTKEIDHYISLLSDNFIDEHVKFKFTYTDKSKLRSDMVGKLKDEVINSNIEINEIMVGANVVFIKMTERGKVKPAHLDKTIEYSKTNIVSLEFNESGLVKHIRRHHG</sequence>
<dbReference type="PATRIC" id="fig|187330.3.peg.3658"/>
<dbReference type="OrthoDB" id="1439945at2"/>
<keyword evidence="3" id="KW-1185">Reference proteome</keyword>
<evidence type="ECO:0008006" key="4">
    <source>
        <dbReference type="Google" id="ProtNLM"/>
    </source>
</evidence>
<dbReference type="EMBL" id="LHPH01000007">
    <property type="protein sequence ID" value="KPH63859.1"/>
    <property type="molecule type" value="Genomic_DNA"/>
</dbReference>
<comment type="caution">
    <text evidence="2">The sequence shown here is derived from an EMBL/GenBank/DDBJ whole genome shotgun (WGS) entry which is preliminary data.</text>
</comment>
<evidence type="ECO:0000313" key="3">
    <source>
        <dbReference type="Proteomes" id="UP000037848"/>
    </source>
</evidence>
<evidence type="ECO:0000313" key="2">
    <source>
        <dbReference type="EMBL" id="KPH63859.1"/>
    </source>
</evidence>
<name>A0A0N0M0U5_9GAMM</name>
<evidence type="ECO:0000256" key="1">
    <source>
        <dbReference type="SAM" id="SignalP"/>
    </source>
</evidence>
<gene>
    <name evidence="2" type="ORF">ADS77_08090</name>
</gene>
<proteinExistence type="predicted"/>
<dbReference type="RefSeq" id="WP_054453847.1">
    <property type="nucleotide sequence ID" value="NZ_LHPH01000007.1"/>
</dbReference>
<accession>A0A0N0M0U5</accession>
<dbReference type="AlphaFoldDB" id="A0A0N0M0U5"/>
<keyword evidence="1" id="KW-0732">Signal</keyword>
<protein>
    <recommendedName>
        <fullName evidence="4">SnoaL-like domain-containing protein</fullName>
    </recommendedName>
</protein>
<feature type="chain" id="PRO_5005855193" description="SnoaL-like domain-containing protein" evidence="1">
    <location>
        <begin position="20"/>
        <end position="154"/>
    </location>
</feature>